<evidence type="ECO:0000256" key="4">
    <source>
        <dbReference type="ARBA" id="ARBA00023180"/>
    </source>
</evidence>
<keyword evidence="7" id="KW-0812">Transmembrane</keyword>
<dbReference type="InterPro" id="IPR019819">
    <property type="entry name" value="Carboxylesterase_B_CS"/>
</dbReference>
<organism evidence="9 10">
    <name type="scientific">Frankliniella occidentalis</name>
    <name type="common">Western flower thrips</name>
    <name type="synonym">Euthrips occidentalis</name>
    <dbReference type="NCBI Taxonomy" id="133901"/>
    <lineage>
        <taxon>Eukaryota</taxon>
        <taxon>Metazoa</taxon>
        <taxon>Ecdysozoa</taxon>
        <taxon>Arthropoda</taxon>
        <taxon>Hexapoda</taxon>
        <taxon>Insecta</taxon>
        <taxon>Pterygota</taxon>
        <taxon>Neoptera</taxon>
        <taxon>Paraneoptera</taxon>
        <taxon>Thysanoptera</taxon>
        <taxon>Terebrantia</taxon>
        <taxon>Thripoidea</taxon>
        <taxon>Thripidae</taxon>
        <taxon>Frankliniella</taxon>
    </lineage>
</organism>
<dbReference type="EC" id="3.1.1.-" evidence="5"/>
<evidence type="ECO:0000256" key="1">
    <source>
        <dbReference type="ARBA" id="ARBA00005964"/>
    </source>
</evidence>
<sequence>MASVSRIAILLSALVIFLVLVGVFFGVYLNNNGSSSSTTPSPTTPSPTTHSPNTPSPSPSAPPVTATIVDCGVVEGEWVESAAGGSYAAFRGVPYAEPPRGELRFKGPRPPAKWDGIRSAKEEGNTCFQSGSVGSEDCLYLNVYTPKLPSNSDPSPALPVYVFIHGGVFQYGSGSAQGLGPDFLVAQDIIVVTMNYRLGVLGYLSLDTEEVPGNLGLKDALYALKWVNKNIAAFGGDPSKVTLGGQSSGGVSASWLSILPATKGLIRSAITQSGTAVSSWGLNLRNVEYAQAIYKQITGKDTKDLTDIAKLVYSANLKELYDAAQAATLQLQANKGLGTDISFFYLPTLELRPDGAEDKLITKDPESYMILKEANDIPTILGETKREWALFLQTLDLYKDDKVLKSAIQDLITLVPNTIIPGTQTQQSLQITDEVEKLIKNDETKYVQNIKDHYFLQNTDAECSPYGDLCKMGKYLDHVYIMADTDHFLRLRAMYVKSQTYSYVFNLKSDYNGDYSSFPVYLKDVVYHGNDMNYVWKLSTIKQDYNGNGIASKALRRQVTLLANFIKTGNPTPEKSELITELWLPVNSGEEEQYLEITENLTMQKGSMSGQDGKFWQEIFSHFRVDKSP</sequence>
<dbReference type="GeneID" id="113202122"/>
<keyword evidence="7" id="KW-1133">Transmembrane helix</keyword>
<protein>
    <recommendedName>
        <fullName evidence="5">Carboxylic ester hydrolase</fullName>
        <ecNumber evidence="5">3.1.1.-</ecNumber>
    </recommendedName>
</protein>
<dbReference type="Gene3D" id="3.40.50.1820">
    <property type="entry name" value="alpha/beta hydrolase"/>
    <property type="match status" value="1"/>
</dbReference>
<evidence type="ECO:0000256" key="5">
    <source>
        <dbReference type="RuleBase" id="RU361235"/>
    </source>
</evidence>
<dbReference type="Pfam" id="PF00135">
    <property type="entry name" value="COesterase"/>
    <property type="match status" value="1"/>
</dbReference>
<feature type="transmembrane region" description="Helical" evidence="7">
    <location>
        <begin position="7"/>
        <end position="29"/>
    </location>
</feature>
<evidence type="ECO:0000256" key="7">
    <source>
        <dbReference type="SAM" id="Phobius"/>
    </source>
</evidence>
<keyword evidence="3 5" id="KW-0378">Hydrolase</keyword>
<comment type="similarity">
    <text evidence="1 5">Belongs to the type-B carboxylesterase/lipase family.</text>
</comment>
<keyword evidence="9" id="KW-1185">Reference proteome</keyword>
<evidence type="ECO:0000256" key="3">
    <source>
        <dbReference type="ARBA" id="ARBA00022801"/>
    </source>
</evidence>
<reference evidence="10" key="1">
    <citation type="submission" date="2025-08" db="UniProtKB">
        <authorList>
            <consortium name="RefSeq"/>
        </authorList>
    </citation>
    <scope>IDENTIFICATION</scope>
    <source>
        <tissue evidence="10">Whole organism</tissue>
    </source>
</reference>
<feature type="region of interest" description="Disordered" evidence="6">
    <location>
        <begin position="34"/>
        <end position="64"/>
    </location>
</feature>
<dbReference type="InterPro" id="IPR029058">
    <property type="entry name" value="AB_hydrolase_fold"/>
</dbReference>
<dbReference type="InterPro" id="IPR019826">
    <property type="entry name" value="Carboxylesterase_B_AS"/>
</dbReference>
<evidence type="ECO:0000256" key="2">
    <source>
        <dbReference type="ARBA" id="ARBA00022487"/>
    </source>
</evidence>
<dbReference type="OrthoDB" id="19653at2759"/>
<keyword evidence="4" id="KW-0325">Glycoprotein</keyword>
<dbReference type="AlphaFoldDB" id="A0A6J1RSW5"/>
<keyword evidence="7" id="KW-0472">Membrane</keyword>
<dbReference type="PROSITE" id="PS00122">
    <property type="entry name" value="CARBOXYLESTERASE_B_1"/>
    <property type="match status" value="1"/>
</dbReference>
<evidence type="ECO:0000259" key="8">
    <source>
        <dbReference type="Pfam" id="PF00135"/>
    </source>
</evidence>
<dbReference type="PANTHER" id="PTHR11559">
    <property type="entry name" value="CARBOXYLESTERASE"/>
    <property type="match status" value="1"/>
</dbReference>
<dbReference type="InterPro" id="IPR002018">
    <property type="entry name" value="CarbesteraseB"/>
</dbReference>
<evidence type="ECO:0000256" key="6">
    <source>
        <dbReference type="SAM" id="MobiDB-lite"/>
    </source>
</evidence>
<feature type="compositionally biased region" description="Low complexity" evidence="6">
    <location>
        <begin position="34"/>
        <end position="53"/>
    </location>
</feature>
<keyword evidence="2" id="KW-0719">Serine esterase</keyword>
<name>A0A6J1RSW5_FRAOC</name>
<dbReference type="RefSeq" id="XP_026271997.2">
    <property type="nucleotide sequence ID" value="XM_026416212.2"/>
</dbReference>
<dbReference type="SUPFAM" id="SSF53474">
    <property type="entry name" value="alpha/beta-Hydrolases"/>
    <property type="match status" value="1"/>
</dbReference>
<gene>
    <name evidence="10" type="primary">LOC113202122</name>
</gene>
<evidence type="ECO:0000313" key="10">
    <source>
        <dbReference type="RefSeq" id="XP_026271997.2"/>
    </source>
</evidence>
<evidence type="ECO:0000313" key="9">
    <source>
        <dbReference type="Proteomes" id="UP000504606"/>
    </source>
</evidence>
<dbReference type="InterPro" id="IPR050309">
    <property type="entry name" value="Type-B_Carboxylest/Lipase"/>
</dbReference>
<dbReference type="PROSITE" id="PS00941">
    <property type="entry name" value="CARBOXYLESTERASE_B_2"/>
    <property type="match status" value="1"/>
</dbReference>
<proteinExistence type="inferred from homology"/>
<accession>A0A6J1RSW5</accession>
<dbReference type="Proteomes" id="UP000504606">
    <property type="component" value="Unplaced"/>
</dbReference>
<feature type="domain" description="Carboxylesterase type B" evidence="8">
    <location>
        <begin position="69"/>
        <end position="616"/>
    </location>
</feature>
<dbReference type="KEGG" id="foc:113202122"/>
<dbReference type="GO" id="GO:0052689">
    <property type="term" value="F:carboxylic ester hydrolase activity"/>
    <property type="evidence" value="ECO:0007669"/>
    <property type="project" value="UniProtKB-KW"/>
</dbReference>